<organism evidence="3 4">
    <name type="scientific">Cocos nucifera</name>
    <name type="common">Coconut palm</name>
    <dbReference type="NCBI Taxonomy" id="13894"/>
    <lineage>
        <taxon>Eukaryota</taxon>
        <taxon>Viridiplantae</taxon>
        <taxon>Streptophyta</taxon>
        <taxon>Embryophyta</taxon>
        <taxon>Tracheophyta</taxon>
        <taxon>Spermatophyta</taxon>
        <taxon>Magnoliopsida</taxon>
        <taxon>Liliopsida</taxon>
        <taxon>Arecaceae</taxon>
        <taxon>Arecoideae</taxon>
        <taxon>Cocoseae</taxon>
        <taxon>Attaleinae</taxon>
        <taxon>Cocos</taxon>
    </lineage>
</organism>
<reference evidence="3" key="1">
    <citation type="journal article" date="2017" name="Gigascience">
        <title>The genome draft of coconut (Cocos nucifera).</title>
        <authorList>
            <person name="Xiao Y."/>
            <person name="Xu P."/>
            <person name="Fan H."/>
            <person name="Baudouin L."/>
            <person name="Xia W."/>
            <person name="Bocs S."/>
            <person name="Xu J."/>
            <person name="Li Q."/>
            <person name="Guo A."/>
            <person name="Zhou L."/>
            <person name="Li J."/>
            <person name="Wu Y."/>
            <person name="Ma Z."/>
            <person name="Armero A."/>
            <person name="Issali A.E."/>
            <person name="Liu N."/>
            <person name="Peng M."/>
            <person name="Yang Y."/>
        </authorList>
    </citation>
    <scope>NUCLEOTIDE SEQUENCE</scope>
    <source>
        <tissue evidence="3">Spear leaf of Hainan Tall coconut</tissue>
    </source>
</reference>
<evidence type="ECO:0000256" key="1">
    <source>
        <dbReference type="SAM" id="Coils"/>
    </source>
</evidence>
<comment type="caution">
    <text evidence="3">The sequence shown here is derived from an EMBL/GenBank/DDBJ whole genome shotgun (WGS) entry which is preliminary data.</text>
</comment>
<evidence type="ECO:0000313" key="3">
    <source>
        <dbReference type="EMBL" id="KAG1365050.1"/>
    </source>
</evidence>
<feature type="compositionally biased region" description="Basic and acidic residues" evidence="2">
    <location>
        <begin position="79"/>
        <end position="88"/>
    </location>
</feature>
<feature type="region of interest" description="Disordered" evidence="2">
    <location>
        <begin position="63"/>
        <end position="90"/>
    </location>
</feature>
<keyword evidence="1" id="KW-0175">Coiled coil</keyword>
<dbReference type="EMBL" id="CM017883">
    <property type="protein sequence ID" value="KAG1365050.1"/>
    <property type="molecule type" value="Genomic_DNA"/>
</dbReference>
<dbReference type="AlphaFoldDB" id="A0A8K0IQK8"/>
<protein>
    <submittedName>
        <fullName evidence="3">Uncharacterized protein</fullName>
    </submittedName>
</protein>
<sequence>MLTKGLYAQKRKEKAPSGSSKRAKVGAPSYVVLAIPVTASEVAPSVEVPPIIEVGAAGVDSLPPASLSLPAGEQVLEPPNEREKGDEKKKKKLAILKIVRKARPGKPNDSGNDLREDPFDNLGLNRQITKYSPISKGRTTRRRKHRRPKRIFKLRSVVSKWRRSPSPLLTSIRCLSEFLYKSMVRNLKKEVHHLKKKMKKIEDKLQRSRKSASKAMIEVTRLQKLHMRDFVDFRIRKDSYDRELAELKKSVRDKSWALIAKIGSLEVQLKAAKEKIRLLGGSSPWSFDKMRYG</sequence>
<feature type="region of interest" description="Disordered" evidence="2">
    <location>
        <begin position="1"/>
        <end position="25"/>
    </location>
</feature>
<keyword evidence="4" id="KW-1185">Reference proteome</keyword>
<feature type="coiled-coil region" evidence="1">
    <location>
        <begin position="184"/>
        <end position="218"/>
    </location>
</feature>
<proteinExistence type="predicted"/>
<dbReference type="Proteomes" id="UP000797356">
    <property type="component" value="Chromosome 12"/>
</dbReference>
<gene>
    <name evidence="3" type="ORF">COCNU_12G000500</name>
</gene>
<evidence type="ECO:0000256" key="2">
    <source>
        <dbReference type="SAM" id="MobiDB-lite"/>
    </source>
</evidence>
<evidence type="ECO:0000313" key="4">
    <source>
        <dbReference type="Proteomes" id="UP000797356"/>
    </source>
</evidence>
<accession>A0A8K0IQK8</accession>
<reference evidence="3" key="2">
    <citation type="submission" date="2019-07" db="EMBL/GenBank/DDBJ databases">
        <authorList>
            <person name="Yang Y."/>
            <person name="Bocs S."/>
            <person name="Baudouin L."/>
        </authorList>
    </citation>
    <scope>NUCLEOTIDE SEQUENCE</scope>
    <source>
        <tissue evidence="3">Spear leaf of Hainan Tall coconut</tissue>
    </source>
</reference>
<name>A0A8K0IQK8_COCNU</name>